<dbReference type="Pfam" id="PF00480">
    <property type="entry name" value="ROK"/>
    <property type="match status" value="1"/>
</dbReference>
<evidence type="ECO:0000313" key="3">
    <source>
        <dbReference type="Proteomes" id="UP000319040"/>
    </source>
</evidence>
<comment type="similarity">
    <text evidence="1">Belongs to the ROK (NagC/XylR) family.</text>
</comment>
<dbReference type="Proteomes" id="UP000319040">
    <property type="component" value="Unassembled WGS sequence"/>
</dbReference>
<dbReference type="InterPro" id="IPR011991">
    <property type="entry name" value="ArsR-like_HTH"/>
</dbReference>
<dbReference type="InterPro" id="IPR000600">
    <property type="entry name" value="ROK"/>
</dbReference>
<dbReference type="SUPFAM" id="SSF53067">
    <property type="entry name" value="Actin-like ATPase domain"/>
    <property type="match status" value="1"/>
</dbReference>
<dbReference type="InterPro" id="IPR036390">
    <property type="entry name" value="WH_DNA-bd_sf"/>
</dbReference>
<dbReference type="Gene3D" id="1.10.10.10">
    <property type="entry name" value="Winged helix-like DNA-binding domain superfamily/Winged helix DNA-binding domain"/>
    <property type="match status" value="1"/>
</dbReference>
<dbReference type="AlphaFoldDB" id="A0A521BHD5"/>
<dbReference type="InterPro" id="IPR036388">
    <property type="entry name" value="WH-like_DNA-bd_sf"/>
</dbReference>
<evidence type="ECO:0000313" key="2">
    <source>
        <dbReference type="EMBL" id="SMO46130.1"/>
    </source>
</evidence>
<accession>A0A521BHD5</accession>
<keyword evidence="2" id="KW-0808">Transferase</keyword>
<dbReference type="SUPFAM" id="SSF46785">
    <property type="entry name" value="Winged helix' DNA-binding domain"/>
    <property type="match status" value="1"/>
</dbReference>
<organism evidence="2 3">
    <name type="scientific">Saccharicrinis carchari</name>
    <dbReference type="NCBI Taxonomy" id="1168039"/>
    <lineage>
        <taxon>Bacteria</taxon>
        <taxon>Pseudomonadati</taxon>
        <taxon>Bacteroidota</taxon>
        <taxon>Bacteroidia</taxon>
        <taxon>Marinilabiliales</taxon>
        <taxon>Marinilabiliaceae</taxon>
        <taxon>Saccharicrinis</taxon>
    </lineage>
</organism>
<evidence type="ECO:0000256" key="1">
    <source>
        <dbReference type="ARBA" id="ARBA00006479"/>
    </source>
</evidence>
<keyword evidence="3" id="KW-1185">Reference proteome</keyword>
<dbReference type="PANTHER" id="PTHR18964:SF149">
    <property type="entry name" value="BIFUNCTIONAL UDP-N-ACETYLGLUCOSAMINE 2-EPIMERASE_N-ACETYLMANNOSAMINE KINASE"/>
    <property type="match status" value="1"/>
</dbReference>
<dbReference type="Pfam" id="PF13412">
    <property type="entry name" value="HTH_24"/>
    <property type="match status" value="1"/>
</dbReference>
<protein>
    <submittedName>
        <fullName evidence="2">ROK family protein (Putative glucokinase)</fullName>
    </submittedName>
</protein>
<name>A0A521BHD5_SACCC</name>
<proteinExistence type="inferred from homology"/>
<sequence>MYFQNNDTLQMIYWNSKVQNNLTGIDKKKFLTKKRIIKYLYRHGSLSGTDIAQAFNLSSPTTHSYINELIEEKLVESRGKGESIGGRRPNIYGLVKNSVYLLGIDLGRKRVSVALYNNELQNISGTKTRKIKLGNDLGLIDDICAFSSEVIHEIGISKEKILGVGINIPGLVDSDSGISFTYLSSTDKSLQHTFEDKLNLPVYIENDSKARALAEWRLGLASHSKNALVIQLDWGVGMGMILNGKLYKGNSGLAGEFSHILIEEDGELCICGKCGCLETIASGMAMVKQATLELKNNAKSVLHRFVTDTESQISPEDIVNAAREGDQFAINLINNMGQKLGKGISYLLQILNPELIILGGTVSRANEYLLTPIKQSLLTYCIPKLREDTRLMVSELGKDAGVLGAISVVLERSIYTR</sequence>
<dbReference type="CDD" id="cd00090">
    <property type="entry name" value="HTH_ARSR"/>
    <property type="match status" value="1"/>
</dbReference>
<dbReference type="InterPro" id="IPR043129">
    <property type="entry name" value="ATPase_NBD"/>
</dbReference>
<reference evidence="2 3" key="1">
    <citation type="submission" date="2017-05" db="EMBL/GenBank/DDBJ databases">
        <authorList>
            <person name="Varghese N."/>
            <person name="Submissions S."/>
        </authorList>
    </citation>
    <scope>NUCLEOTIDE SEQUENCE [LARGE SCALE GENOMIC DNA]</scope>
    <source>
        <strain evidence="2 3">DSM 27040</strain>
    </source>
</reference>
<dbReference type="PANTHER" id="PTHR18964">
    <property type="entry name" value="ROK (REPRESSOR, ORF, KINASE) FAMILY"/>
    <property type="match status" value="1"/>
</dbReference>
<dbReference type="Gene3D" id="3.30.420.40">
    <property type="match status" value="2"/>
</dbReference>
<gene>
    <name evidence="2" type="ORF">SAMN06265379_101928</name>
</gene>
<dbReference type="GO" id="GO:0016301">
    <property type="term" value="F:kinase activity"/>
    <property type="evidence" value="ECO:0007669"/>
    <property type="project" value="UniProtKB-KW"/>
</dbReference>
<dbReference type="EMBL" id="FXTB01000001">
    <property type="protein sequence ID" value="SMO46130.1"/>
    <property type="molecule type" value="Genomic_DNA"/>
</dbReference>
<keyword evidence="2" id="KW-0418">Kinase</keyword>
<dbReference type="GO" id="GO:0006355">
    <property type="term" value="P:regulation of DNA-templated transcription"/>
    <property type="evidence" value="ECO:0007669"/>
    <property type="project" value="UniProtKB-ARBA"/>
</dbReference>